<keyword evidence="10" id="KW-0460">Magnesium</keyword>
<dbReference type="InterPro" id="IPR012337">
    <property type="entry name" value="RNaseH-like_sf"/>
</dbReference>
<dbReference type="GO" id="GO:0003676">
    <property type="term" value="F:nucleic acid binding"/>
    <property type="evidence" value="ECO:0007669"/>
    <property type="project" value="InterPro"/>
</dbReference>
<evidence type="ECO:0000256" key="16">
    <source>
        <dbReference type="SAM" id="MobiDB-lite"/>
    </source>
</evidence>
<dbReference type="Pfam" id="PF00665">
    <property type="entry name" value="rve"/>
    <property type="match status" value="1"/>
</dbReference>
<evidence type="ECO:0000256" key="14">
    <source>
        <dbReference type="ARBA" id="ARBA00023113"/>
    </source>
</evidence>
<dbReference type="AlphaFoldDB" id="A0A7D9IIG1"/>
<evidence type="ECO:0000256" key="11">
    <source>
        <dbReference type="ARBA" id="ARBA00022908"/>
    </source>
</evidence>
<comment type="caution">
    <text evidence="17">The sequence shown here is derived from an EMBL/GenBank/DDBJ whole genome shotgun (WGS) entry which is preliminary data.</text>
</comment>
<evidence type="ECO:0000256" key="7">
    <source>
        <dbReference type="ARBA" id="ARBA00022759"/>
    </source>
</evidence>
<dbReference type="InterPro" id="IPR036875">
    <property type="entry name" value="Znf_CCHC_sf"/>
</dbReference>
<dbReference type="GO" id="GO:0005524">
    <property type="term" value="F:ATP binding"/>
    <property type="evidence" value="ECO:0007669"/>
    <property type="project" value="UniProtKB-KW"/>
</dbReference>
<dbReference type="InterPro" id="IPR039537">
    <property type="entry name" value="Retrotran_Ty1/copia-like"/>
</dbReference>
<evidence type="ECO:0000256" key="5">
    <source>
        <dbReference type="ARBA" id="ARBA00022723"/>
    </source>
</evidence>
<feature type="region of interest" description="Disordered" evidence="16">
    <location>
        <begin position="222"/>
        <end position="248"/>
    </location>
</feature>
<keyword evidence="7" id="KW-0255">Endonuclease</keyword>
<dbReference type="InterPro" id="IPR001584">
    <property type="entry name" value="Integrase_cat-core"/>
</dbReference>
<dbReference type="Pfam" id="PF22936">
    <property type="entry name" value="Pol_BBD"/>
    <property type="match status" value="1"/>
</dbReference>
<dbReference type="Gene3D" id="3.30.420.10">
    <property type="entry name" value="Ribonuclease H-like superfamily/Ribonuclease H"/>
    <property type="match status" value="1"/>
</dbReference>
<protein>
    <submittedName>
        <fullName evidence="17">Myosin heavy fast skeletal muscle</fullName>
    </submittedName>
</protein>
<dbReference type="GO" id="GO:0006508">
    <property type="term" value="P:proteolysis"/>
    <property type="evidence" value="ECO:0007669"/>
    <property type="project" value="UniProtKB-KW"/>
</dbReference>
<reference evidence="17" key="1">
    <citation type="submission" date="2020-04" db="EMBL/GenBank/DDBJ databases">
        <authorList>
            <person name="Alioto T."/>
            <person name="Alioto T."/>
            <person name="Gomez Garrido J."/>
        </authorList>
    </citation>
    <scope>NUCLEOTIDE SEQUENCE</scope>
    <source>
        <strain evidence="17">A484AB</strain>
    </source>
</reference>
<evidence type="ECO:0000256" key="13">
    <source>
        <dbReference type="ARBA" id="ARBA00022932"/>
    </source>
</evidence>
<evidence type="ECO:0000256" key="9">
    <source>
        <dbReference type="ARBA" id="ARBA00022840"/>
    </source>
</evidence>
<sequence>MATATNPTGYGPRRGLLFNGDESKYELWEVKFLAQMRLQKLHDVFVPGDKEPDASRNGDAFAELHYQGKSKPRVISLYTELTTLKKTDSESILDYVIQAETAATALRNADEAVSDMLLIAMVLKGLPSNFNTFSAIVVQRDKQMTFAEFKVALRSYEESEKSRNGNSETGENIMAMKNGERFDGVCFKCGKKGHKKSECWSKSGKNGNEKWCSRCRNKTHDTKECRSNMGRNDSVKKAEDQGRTKTENSEHTFTFKVSDSSGCGKSYSNNLLVDTGATSHIVNDKSKFISFDEDFDPNAHIIELADGSKAKVVTGKGVAKVKLYDVNGSSHDLILNNALYVPSYQQDIFSVNAAIEEGASISLDKHSKSFKSSDGAVFNIEQVGRLFYLNGISSSKNNAGTILEWHRILGHCNFSDIYKLENVVDGMKITSHKEVECKTCTQGKIREIGHLIREPMPPFDLVHSDLAGPISPGGKDGFNYALSFVDDYSGVIMIYFLKHKSDTGEATKQFLADIAPLGKVKCIRSDNGGEFIGQKFKSLLRENTIKHEACAPYSPHQNGTAERAWLSLFNMARCLLLEAKLPKMLWTYAVMASAYIRNRCFNDRLGKTPYEALTGIKPNLNNMYVFGAVCYAYVQGSKKLEPRIRTGFL</sequence>
<evidence type="ECO:0000256" key="6">
    <source>
        <dbReference type="ARBA" id="ARBA00022741"/>
    </source>
</evidence>
<dbReference type="GO" id="GO:0006310">
    <property type="term" value="P:DNA recombination"/>
    <property type="evidence" value="ECO:0007669"/>
    <property type="project" value="UniProtKB-KW"/>
</dbReference>
<keyword evidence="5" id="KW-0479">Metal-binding</keyword>
<evidence type="ECO:0000256" key="12">
    <source>
        <dbReference type="ARBA" id="ARBA00022918"/>
    </source>
</evidence>
<evidence type="ECO:0000256" key="4">
    <source>
        <dbReference type="ARBA" id="ARBA00022722"/>
    </source>
</evidence>
<accession>A0A7D9IIG1</accession>
<keyword evidence="8" id="KW-0378">Hydrolase</keyword>
<dbReference type="InterPro" id="IPR001878">
    <property type="entry name" value="Znf_CCHC"/>
</dbReference>
<dbReference type="GO" id="GO:0003887">
    <property type="term" value="F:DNA-directed DNA polymerase activity"/>
    <property type="evidence" value="ECO:0007669"/>
    <property type="project" value="UniProtKB-KW"/>
</dbReference>
<evidence type="ECO:0000313" key="17">
    <source>
        <dbReference type="EMBL" id="CAB4010346.1"/>
    </source>
</evidence>
<keyword evidence="14" id="KW-0917">Virion maturation</keyword>
<dbReference type="InterPro" id="IPR054722">
    <property type="entry name" value="PolX-like_BBD"/>
</dbReference>
<keyword evidence="3" id="KW-0645">Protease</keyword>
<keyword evidence="2" id="KW-1188">Viral release from host cell</keyword>
<keyword evidence="9" id="KW-0067">ATP-binding</keyword>
<gene>
    <name evidence="17" type="ORF">PACLA_8A087374</name>
</gene>
<dbReference type="GO" id="GO:0015074">
    <property type="term" value="P:DNA integration"/>
    <property type="evidence" value="ECO:0007669"/>
    <property type="project" value="UniProtKB-KW"/>
</dbReference>
<dbReference type="PROSITE" id="PS50994">
    <property type="entry name" value="INTEGRASE"/>
    <property type="match status" value="1"/>
</dbReference>
<keyword evidence="13" id="KW-0239">DNA-directed DNA polymerase</keyword>
<keyword evidence="13" id="KW-0548">Nucleotidyltransferase</keyword>
<evidence type="ECO:0000256" key="10">
    <source>
        <dbReference type="ARBA" id="ARBA00022842"/>
    </source>
</evidence>
<keyword evidence="13" id="KW-0808">Transferase</keyword>
<keyword evidence="15" id="KW-0233">DNA recombination</keyword>
<dbReference type="PANTHER" id="PTHR42648:SF11">
    <property type="entry name" value="TRANSPOSON TY4-P GAG-POL POLYPROTEIN"/>
    <property type="match status" value="1"/>
</dbReference>
<dbReference type="GO" id="GO:0008270">
    <property type="term" value="F:zinc ion binding"/>
    <property type="evidence" value="ECO:0007669"/>
    <property type="project" value="InterPro"/>
</dbReference>
<dbReference type="EMBL" id="CACRXK020006757">
    <property type="protein sequence ID" value="CAB4010346.1"/>
    <property type="molecule type" value="Genomic_DNA"/>
</dbReference>
<dbReference type="SMART" id="SM00343">
    <property type="entry name" value="ZnF_C2HC"/>
    <property type="match status" value="2"/>
</dbReference>
<keyword evidence="12" id="KW-0695">RNA-directed DNA polymerase</keyword>
<dbReference type="GO" id="GO:0004519">
    <property type="term" value="F:endonuclease activity"/>
    <property type="evidence" value="ECO:0007669"/>
    <property type="project" value="UniProtKB-KW"/>
</dbReference>
<dbReference type="GO" id="GO:0003964">
    <property type="term" value="F:RNA-directed DNA polymerase activity"/>
    <property type="evidence" value="ECO:0007669"/>
    <property type="project" value="UniProtKB-KW"/>
</dbReference>
<keyword evidence="6" id="KW-0547">Nucleotide-binding</keyword>
<dbReference type="OrthoDB" id="6373930at2759"/>
<dbReference type="Proteomes" id="UP001152795">
    <property type="component" value="Unassembled WGS sequence"/>
</dbReference>
<proteinExistence type="predicted"/>
<name>A0A7D9IIG1_PARCT</name>
<evidence type="ECO:0000256" key="2">
    <source>
        <dbReference type="ARBA" id="ARBA00022612"/>
    </source>
</evidence>
<dbReference type="SUPFAM" id="SSF53098">
    <property type="entry name" value="Ribonuclease H-like"/>
    <property type="match status" value="1"/>
</dbReference>
<dbReference type="GO" id="GO:0008233">
    <property type="term" value="F:peptidase activity"/>
    <property type="evidence" value="ECO:0007669"/>
    <property type="project" value="UniProtKB-KW"/>
</dbReference>
<keyword evidence="11" id="KW-0229">DNA integration</keyword>
<dbReference type="Gene3D" id="4.10.60.10">
    <property type="entry name" value="Zinc finger, CCHC-type"/>
    <property type="match status" value="1"/>
</dbReference>
<comment type="function">
    <text evidence="1">The aspartyl protease (PR) mediates the proteolytic cleavages of the Gag and Gag-Pol polyproteins after assembly of the VLP.</text>
</comment>
<dbReference type="PROSITE" id="PS50158">
    <property type="entry name" value="ZF_CCHC"/>
    <property type="match status" value="1"/>
</dbReference>
<keyword evidence="18" id="KW-1185">Reference proteome</keyword>
<dbReference type="PANTHER" id="PTHR42648">
    <property type="entry name" value="TRANSPOSASE, PUTATIVE-RELATED"/>
    <property type="match status" value="1"/>
</dbReference>
<dbReference type="SUPFAM" id="SSF57756">
    <property type="entry name" value="Retrovirus zinc finger-like domains"/>
    <property type="match status" value="1"/>
</dbReference>
<evidence type="ECO:0000313" key="18">
    <source>
        <dbReference type="Proteomes" id="UP001152795"/>
    </source>
</evidence>
<evidence type="ECO:0000256" key="8">
    <source>
        <dbReference type="ARBA" id="ARBA00022801"/>
    </source>
</evidence>
<keyword evidence="4" id="KW-0540">Nuclease</keyword>
<dbReference type="InterPro" id="IPR036397">
    <property type="entry name" value="RNaseH_sf"/>
</dbReference>
<evidence type="ECO:0000256" key="3">
    <source>
        <dbReference type="ARBA" id="ARBA00022670"/>
    </source>
</evidence>
<dbReference type="Pfam" id="PF14223">
    <property type="entry name" value="Retrotran_gag_2"/>
    <property type="match status" value="1"/>
</dbReference>
<evidence type="ECO:0000256" key="15">
    <source>
        <dbReference type="ARBA" id="ARBA00023172"/>
    </source>
</evidence>
<evidence type="ECO:0000256" key="1">
    <source>
        <dbReference type="ARBA" id="ARBA00002180"/>
    </source>
</evidence>
<feature type="compositionally biased region" description="Basic and acidic residues" evidence="16">
    <location>
        <begin position="233"/>
        <end position="248"/>
    </location>
</feature>
<organism evidence="17 18">
    <name type="scientific">Paramuricea clavata</name>
    <name type="common">Red gorgonian</name>
    <name type="synonym">Violescent sea-whip</name>
    <dbReference type="NCBI Taxonomy" id="317549"/>
    <lineage>
        <taxon>Eukaryota</taxon>
        <taxon>Metazoa</taxon>
        <taxon>Cnidaria</taxon>
        <taxon>Anthozoa</taxon>
        <taxon>Octocorallia</taxon>
        <taxon>Malacalcyonacea</taxon>
        <taxon>Plexauridae</taxon>
        <taxon>Paramuricea</taxon>
    </lineage>
</organism>